<dbReference type="GO" id="GO:0031250">
    <property type="term" value="C:anaerobic ribonucleoside-triphosphate reductase complex"/>
    <property type="evidence" value="ECO:0007669"/>
    <property type="project" value="TreeGrafter"/>
</dbReference>
<evidence type="ECO:0000256" key="2">
    <source>
        <dbReference type="ARBA" id="ARBA00022840"/>
    </source>
</evidence>
<dbReference type="GO" id="GO:0005524">
    <property type="term" value="F:ATP binding"/>
    <property type="evidence" value="ECO:0007669"/>
    <property type="project" value="UniProtKB-UniRule"/>
</dbReference>
<keyword evidence="1 3" id="KW-0547">Nucleotide-binding</keyword>
<dbReference type="GO" id="GO:0006260">
    <property type="term" value="P:DNA replication"/>
    <property type="evidence" value="ECO:0007669"/>
    <property type="project" value="InterPro"/>
</dbReference>
<evidence type="ECO:0000259" key="4">
    <source>
        <dbReference type="PROSITE" id="PS51161"/>
    </source>
</evidence>
<keyword evidence="2 3" id="KW-0067">ATP-binding</keyword>
<dbReference type="PROSITE" id="PS51161">
    <property type="entry name" value="ATP_CONE"/>
    <property type="match status" value="2"/>
</dbReference>
<evidence type="ECO:0000313" key="5">
    <source>
        <dbReference type="EMBL" id="VGO21692.1"/>
    </source>
</evidence>
<dbReference type="InterPro" id="IPR012833">
    <property type="entry name" value="NrdD"/>
</dbReference>
<protein>
    <recommendedName>
        <fullName evidence="4">ATP-cone domain-containing protein</fullName>
    </recommendedName>
</protein>
<evidence type="ECO:0000256" key="3">
    <source>
        <dbReference type="PROSITE-ProRule" id="PRU00492"/>
    </source>
</evidence>
<name>A0A6C2UN54_9BACT</name>
<dbReference type="InterPro" id="IPR005144">
    <property type="entry name" value="ATP-cone_dom"/>
</dbReference>
<keyword evidence="6" id="KW-1185">Reference proteome</keyword>
<dbReference type="PANTHER" id="PTHR21075">
    <property type="entry name" value="ANAEROBIC RIBONUCLEOSIDE-TRIPHOSPHATE REDUCTASE"/>
    <property type="match status" value="1"/>
</dbReference>
<dbReference type="GO" id="GO:0009265">
    <property type="term" value="P:2'-deoxyribonucleotide biosynthetic process"/>
    <property type="evidence" value="ECO:0007669"/>
    <property type="project" value="TreeGrafter"/>
</dbReference>
<dbReference type="PANTHER" id="PTHR21075:SF0">
    <property type="entry name" value="ANAEROBIC RIBONUCLEOSIDE-TRIPHOSPHATE REDUCTASE"/>
    <property type="match status" value="1"/>
</dbReference>
<dbReference type="Proteomes" id="UP000346198">
    <property type="component" value="Unassembled WGS sequence"/>
</dbReference>
<dbReference type="Pfam" id="PF03477">
    <property type="entry name" value="ATP-cone"/>
    <property type="match status" value="1"/>
</dbReference>
<evidence type="ECO:0000256" key="1">
    <source>
        <dbReference type="ARBA" id="ARBA00022741"/>
    </source>
</evidence>
<evidence type="ECO:0000313" key="6">
    <source>
        <dbReference type="Proteomes" id="UP000346198"/>
    </source>
</evidence>
<gene>
    <name evidence="5" type="ORF">SCARR_03766</name>
</gene>
<organism evidence="5 6">
    <name type="scientific">Pontiella sulfatireligans</name>
    <dbReference type="NCBI Taxonomy" id="2750658"/>
    <lineage>
        <taxon>Bacteria</taxon>
        <taxon>Pseudomonadati</taxon>
        <taxon>Kiritimatiellota</taxon>
        <taxon>Kiritimatiellia</taxon>
        <taxon>Kiritimatiellales</taxon>
        <taxon>Pontiellaceae</taxon>
        <taxon>Pontiella</taxon>
    </lineage>
</organism>
<feature type="domain" description="ATP-cone" evidence="4">
    <location>
        <begin position="140"/>
        <end position="228"/>
    </location>
</feature>
<feature type="domain" description="ATP-cone" evidence="4">
    <location>
        <begin position="11"/>
        <end position="118"/>
    </location>
</feature>
<sequence>MSGTRINAAFDGFQKRSGLVVPFSWQKIELAIDRAVDDVARKHQISKNEGLASKVTDQVMQQLNNPQSEFYVHPSDNSKRIPQIEDVQDLVEIVLAEQGETLVVATYKRYRKQREIARRNIRVRGDGANGNVDVTDASLLLVESSSNNINLPWDRKRIVKQILDKTDLSVELAINVAKSVENRIIAGDMTIISTTLIRELVNNELMERGYSQQLRDLSLYRVSKDYLENLMFTKSTENSNIVNNNPEAVNLGIAELVLKQWALDTIFSPEVKRAHDTGAVHIHDLGYPTRVYCSSHSIEYVKKYGLSGLINLNTSSKPARSASVLTGHLNTFLASMQANYAGALGIAYINILYAPFLVGMDEKQLKQVAQELIFNGSQNAFSRGGQTLFLDFNIHTGVPSYLKTVPAIGPGGHYQLRLKDGAIAELTEELREETDATGNKMMDLYYDDPTAGKRLVLRELPDEHDGCIYDPAVAATLATAGEAIVTYADYTQEAQDFCSALLKVFGEGDAHGRIFEFPKCDFHVSDETYEDPAQFAIFQEACELASKNGSTYFIFDRDEVTLSACCRLRTTISDNRMLKHPESMRFCGFQNVTINIPQASYRAARAGGDIMKNFFTEIDRTMELAVDAHLQKKAKAAEMLSGPGHPLWQIGKTANDGKPYVDLENCTYILGLIGVNDAVKFLIGQELHDSAEAQRFGLKIVAHMYTKAKKLAAKYNLKFTLEESPAESAARRLAKSDMIYFPEESRETVKGPKNAEYYTNSIHLAAEADVSLVERIVEQSKYHNMIESGAITHCFIGEERPDADSIAHLMTEVFHRTQSAQVCVSPEFTFCDNCQHQTRGLLESCPECGSTEVVGETRVVGYFSKIQNWNKSKRYGELLARHAGKYNIVEAEETEPQIVTA</sequence>
<dbReference type="RefSeq" id="WP_136063132.1">
    <property type="nucleotide sequence ID" value="NZ_CAAHFH010000002.1"/>
</dbReference>
<accession>A0A6C2UN54</accession>
<dbReference type="AlphaFoldDB" id="A0A6C2UN54"/>
<reference evidence="5 6" key="1">
    <citation type="submission" date="2019-04" db="EMBL/GenBank/DDBJ databases">
        <authorList>
            <person name="Van Vliet M D."/>
        </authorList>
    </citation>
    <scope>NUCLEOTIDE SEQUENCE [LARGE SCALE GENOMIC DNA]</scope>
    <source>
        <strain evidence="5 6">F21</strain>
    </source>
</reference>
<dbReference type="EMBL" id="CAAHFH010000002">
    <property type="protein sequence ID" value="VGO21692.1"/>
    <property type="molecule type" value="Genomic_DNA"/>
</dbReference>
<dbReference type="Gene3D" id="3.20.70.20">
    <property type="match status" value="1"/>
</dbReference>
<dbReference type="SUPFAM" id="SSF51998">
    <property type="entry name" value="PFL-like glycyl radical enzymes"/>
    <property type="match status" value="2"/>
</dbReference>
<proteinExistence type="predicted"/>
<dbReference type="GO" id="GO:0004748">
    <property type="term" value="F:ribonucleoside-diphosphate reductase activity, thioredoxin disulfide as acceptor"/>
    <property type="evidence" value="ECO:0007669"/>
    <property type="project" value="TreeGrafter"/>
</dbReference>
<dbReference type="GO" id="GO:0008998">
    <property type="term" value="F:ribonucleoside-triphosphate reductase (thioredoxin) activity"/>
    <property type="evidence" value="ECO:0007669"/>
    <property type="project" value="InterPro"/>
</dbReference>
<dbReference type="Pfam" id="PF13597">
    <property type="entry name" value="NRDD"/>
    <property type="match status" value="1"/>
</dbReference>